<evidence type="ECO:0000256" key="1">
    <source>
        <dbReference type="SAM" id="Coils"/>
    </source>
</evidence>
<evidence type="ECO:0000259" key="3">
    <source>
        <dbReference type="Pfam" id="PF10073"/>
    </source>
</evidence>
<evidence type="ECO:0000313" key="5">
    <source>
        <dbReference type="Proteomes" id="UP000193963"/>
    </source>
</evidence>
<name>A0A1X6YGM2_9RHOB</name>
<accession>A0A1X6YGM2</accession>
<feature type="region of interest" description="Disordered" evidence="2">
    <location>
        <begin position="1"/>
        <end position="22"/>
    </location>
</feature>
<sequence>MKDMGFPKASKEEAGLKETDADREVRDGAYRVHAAELRSFIERAERLAAEKKDIADQQKEVMAEAKGRGYDVKVLRLLIALRKREPDDIAEQEAVLQMYKDAMGMS</sequence>
<dbReference type="InterPro" id="IPR046367">
    <property type="entry name" value="GapR-like_DNA-bd"/>
</dbReference>
<dbReference type="GO" id="GO:0003677">
    <property type="term" value="F:DNA binding"/>
    <property type="evidence" value="ECO:0007669"/>
    <property type="project" value="InterPro"/>
</dbReference>
<keyword evidence="5" id="KW-1185">Reference proteome</keyword>
<proteinExistence type="predicted"/>
<evidence type="ECO:0000256" key="2">
    <source>
        <dbReference type="SAM" id="MobiDB-lite"/>
    </source>
</evidence>
<dbReference type="NCBIfam" id="NF010247">
    <property type="entry name" value="PRK13694.1"/>
    <property type="match status" value="1"/>
</dbReference>
<evidence type="ECO:0000313" key="4">
    <source>
        <dbReference type="EMBL" id="SLN20864.1"/>
    </source>
</evidence>
<feature type="coiled-coil region" evidence="1">
    <location>
        <begin position="37"/>
        <end position="64"/>
    </location>
</feature>
<dbReference type="Proteomes" id="UP000193963">
    <property type="component" value="Unassembled WGS sequence"/>
</dbReference>
<reference evidence="5" key="1">
    <citation type="submission" date="2017-03" db="EMBL/GenBank/DDBJ databases">
        <authorList>
            <person name="Rodrigo-Torres L."/>
            <person name="Arahal R.D."/>
            <person name="Lucena T."/>
        </authorList>
    </citation>
    <scope>NUCLEOTIDE SEQUENCE [LARGE SCALE GENOMIC DNA]</scope>
    <source>
        <strain evidence="5">CECT 7751</strain>
    </source>
</reference>
<gene>
    <name evidence="4" type="ORF">PSM7751_00716</name>
</gene>
<keyword evidence="1" id="KW-0175">Coiled coil</keyword>
<dbReference type="RefSeq" id="WP_085886579.1">
    <property type="nucleotide sequence ID" value="NZ_FWFN01000001.1"/>
</dbReference>
<feature type="domain" description="GapR-like DNA-binding" evidence="3">
    <location>
        <begin position="35"/>
        <end position="104"/>
    </location>
</feature>
<dbReference type="Pfam" id="PF10073">
    <property type="entry name" value="GapR_DNA-bd"/>
    <property type="match status" value="1"/>
</dbReference>
<organism evidence="4 5">
    <name type="scientific">Pseudooceanicola marinus</name>
    <dbReference type="NCBI Taxonomy" id="396013"/>
    <lineage>
        <taxon>Bacteria</taxon>
        <taxon>Pseudomonadati</taxon>
        <taxon>Pseudomonadota</taxon>
        <taxon>Alphaproteobacteria</taxon>
        <taxon>Rhodobacterales</taxon>
        <taxon>Paracoccaceae</taxon>
        <taxon>Pseudooceanicola</taxon>
    </lineage>
</organism>
<dbReference type="AlphaFoldDB" id="A0A1X6YGM2"/>
<dbReference type="EMBL" id="FWFN01000001">
    <property type="protein sequence ID" value="SLN20864.1"/>
    <property type="molecule type" value="Genomic_DNA"/>
</dbReference>
<protein>
    <recommendedName>
        <fullName evidence="3">GapR-like DNA-binding domain-containing protein</fullName>
    </recommendedName>
</protein>